<protein>
    <submittedName>
        <fullName evidence="3">Uncharacterized protein</fullName>
    </submittedName>
</protein>
<name>A0ABN9U288_9DINO</name>
<dbReference type="Proteomes" id="UP001189429">
    <property type="component" value="Unassembled WGS sequence"/>
</dbReference>
<keyword evidence="4" id="KW-1185">Reference proteome</keyword>
<evidence type="ECO:0000256" key="1">
    <source>
        <dbReference type="SAM" id="Coils"/>
    </source>
</evidence>
<gene>
    <name evidence="3" type="ORF">PCOR1329_LOCUS44556</name>
</gene>
<keyword evidence="1" id="KW-0175">Coiled coil</keyword>
<evidence type="ECO:0000313" key="3">
    <source>
        <dbReference type="EMBL" id="CAK0852910.1"/>
    </source>
</evidence>
<feature type="region of interest" description="Disordered" evidence="2">
    <location>
        <begin position="237"/>
        <end position="292"/>
    </location>
</feature>
<feature type="non-terminal residue" evidence="3">
    <location>
        <position position="595"/>
    </location>
</feature>
<dbReference type="EMBL" id="CAUYUJ010015356">
    <property type="protein sequence ID" value="CAK0852910.1"/>
    <property type="molecule type" value="Genomic_DNA"/>
</dbReference>
<organism evidence="3 4">
    <name type="scientific">Prorocentrum cordatum</name>
    <dbReference type="NCBI Taxonomy" id="2364126"/>
    <lineage>
        <taxon>Eukaryota</taxon>
        <taxon>Sar</taxon>
        <taxon>Alveolata</taxon>
        <taxon>Dinophyceae</taxon>
        <taxon>Prorocentrales</taxon>
        <taxon>Prorocentraceae</taxon>
        <taxon>Prorocentrum</taxon>
    </lineage>
</organism>
<reference evidence="3" key="1">
    <citation type="submission" date="2023-10" db="EMBL/GenBank/DDBJ databases">
        <authorList>
            <person name="Chen Y."/>
            <person name="Shah S."/>
            <person name="Dougan E. K."/>
            <person name="Thang M."/>
            <person name="Chan C."/>
        </authorList>
    </citation>
    <scope>NUCLEOTIDE SEQUENCE [LARGE SCALE GENOMIC DNA]</scope>
</reference>
<sequence>MTGRASDLPPPRPIAVEICESPARGAQAAASAEAGESQPPEVHHPQDILRGYASMLAVKFSGELSQHTENVGAVAHEYTLSVADVCYCFLCLEEVGNSDADGQSGLSVKKWGTGAFAARIWTVVLARFVKAAQKERGATDDGRVENVCAEWQYKSDHFIAEMKAVEAGFLRKFGKESASIMAVQKRGCITYLAQGRCGYDKRAGPGSTGHPRTVFEFCRSVGMGSSMCTTGEQEIRHAEAVNDPRRSPTGKGAKASTPTRQGGCLAGGKGAAAAPQQAPQGKDSPQQAPEAAAEKLDLLAEIRATTHRLDRLRDSNVDLRREKSVSELQRKPIDELQNIKKKLDAELAAAETREDAETNEIARRSRFYSGSVDDAIRLSTTVKPPAKVEASSSGGYPSATSAAKGPAAPAAPANNNPLQVALQDPFILLGPDILCDKNIGVAGMQWDNKWASDPAGPRDEGHRRQVRLNTREKVRKELGLEFFGQPAGQAKNMPPAMRASYLFREADKARLEEGSARAGDLNLLGRYDVCCVKTCADLDRKWGWLKGQKMDFWVAHAAAVNIGESVDAPDFTDFRKHENEVAKALDEWKYIEALP</sequence>
<accession>A0ABN9U288</accession>
<feature type="compositionally biased region" description="Basic and acidic residues" evidence="2">
    <location>
        <begin position="237"/>
        <end position="246"/>
    </location>
</feature>
<feature type="coiled-coil region" evidence="1">
    <location>
        <begin position="302"/>
        <end position="360"/>
    </location>
</feature>
<evidence type="ECO:0000313" key="4">
    <source>
        <dbReference type="Proteomes" id="UP001189429"/>
    </source>
</evidence>
<proteinExistence type="predicted"/>
<comment type="caution">
    <text evidence="3">The sequence shown here is derived from an EMBL/GenBank/DDBJ whole genome shotgun (WGS) entry which is preliminary data.</text>
</comment>
<feature type="region of interest" description="Disordered" evidence="2">
    <location>
        <begin position="383"/>
        <end position="412"/>
    </location>
</feature>
<feature type="compositionally biased region" description="Low complexity" evidence="2">
    <location>
        <begin position="397"/>
        <end position="412"/>
    </location>
</feature>
<evidence type="ECO:0000256" key="2">
    <source>
        <dbReference type="SAM" id="MobiDB-lite"/>
    </source>
</evidence>
<feature type="compositionally biased region" description="Low complexity" evidence="2">
    <location>
        <begin position="271"/>
        <end position="282"/>
    </location>
</feature>